<keyword evidence="4" id="KW-0472">Membrane</keyword>
<dbReference type="GO" id="GO:0016020">
    <property type="term" value="C:membrane"/>
    <property type="evidence" value="ECO:0007669"/>
    <property type="project" value="UniProtKB-SubCell"/>
</dbReference>
<feature type="domain" description="GTD-binding" evidence="6">
    <location>
        <begin position="55"/>
        <end position="153"/>
    </location>
</feature>
<sequence length="407" mass="45629">MGSKAVVRGSGDEDDEDGRATCCSCDCRPRWQRSVKRKREAMEAEVAAARVEVADEVAALREALASHQQTVAELYTELEEERAAAATATDEAMSMILRLQQEKADAQMEARQFRRFVEEKMFHDQQELAALEDALFLREQALQTLSGEIQSLRRRSIDLPPLDPGGAETTAYDHPEVCEYPPLRCSEHRHWEDRGLEDDHDLDSFPEEHLQNLERRMEQLERTEMEKDVVVTEPPGAVDCSRNCRADVDGGAGAGAGDRVYTVDAVHGDPLPPPPTAEEEEGVIKKLYMRLEALEADRESMRQAIVSMRTDKAQLVLLKEIAQNLCQDAFSPPPPPPGRKLSIRPSTVECSSFMSMVKWIMSFAIWEQKGQRNERVFGVSSSGAGLSLLLEKPPHLRQLRCLSRTSS</sequence>
<dbReference type="Proteomes" id="UP000663760">
    <property type="component" value="Chromosome 4"/>
</dbReference>
<feature type="coiled-coil region" evidence="5">
    <location>
        <begin position="277"/>
        <end position="311"/>
    </location>
</feature>
<dbReference type="InterPro" id="IPR007656">
    <property type="entry name" value="GTD-bd"/>
</dbReference>
<keyword evidence="2" id="KW-0812">Transmembrane</keyword>
<evidence type="ECO:0000256" key="5">
    <source>
        <dbReference type="SAM" id="Coils"/>
    </source>
</evidence>
<proteinExistence type="predicted"/>
<dbReference type="AlphaFoldDB" id="A0A7I8KB70"/>
<keyword evidence="8" id="KW-1185">Reference proteome</keyword>
<comment type="subcellular location">
    <subcellularLocation>
        <location evidence="1">Membrane</location>
    </subcellularLocation>
</comment>
<evidence type="ECO:0000313" key="7">
    <source>
        <dbReference type="EMBL" id="CAA7394732.1"/>
    </source>
</evidence>
<evidence type="ECO:0000256" key="3">
    <source>
        <dbReference type="ARBA" id="ARBA00022989"/>
    </source>
</evidence>
<reference evidence="7" key="1">
    <citation type="submission" date="2020-02" db="EMBL/GenBank/DDBJ databases">
        <authorList>
            <person name="Scholz U."/>
            <person name="Mascher M."/>
            <person name="Fiebig A."/>
        </authorList>
    </citation>
    <scope>NUCLEOTIDE SEQUENCE</scope>
</reference>
<keyword evidence="3" id="KW-1133">Transmembrane helix</keyword>
<accession>A0A7I8KB70</accession>
<protein>
    <recommendedName>
        <fullName evidence="6">GTD-binding domain-containing protein</fullName>
    </recommendedName>
</protein>
<evidence type="ECO:0000256" key="1">
    <source>
        <dbReference type="ARBA" id="ARBA00004370"/>
    </source>
</evidence>
<evidence type="ECO:0000256" key="2">
    <source>
        <dbReference type="ARBA" id="ARBA00022692"/>
    </source>
</evidence>
<dbReference type="GO" id="GO:0080115">
    <property type="term" value="F:myosin XI tail binding"/>
    <property type="evidence" value="ECO:0007669"/>
    <property type="project" value="UniProtKB-ARBA"/>
</dbReference>
<evidence type="ECO:0000256" key="4">
    <source>
        <dbReference type="ARBA" id="ARBA00023136"/>
    </source>
</evidence>
<dbReference type="PROSITE" id="PS51775">
    <property type="entry name" value="GTD_BINDING"/>
    <property type="match status" value="1"/>
</dbReference>
<dbReference type="PANTHER" id="PTHR31422:SF0">
    <property type="entry name" value="MYOSIN-BINDING PROTEIN 7"/>
    <property type="match status" value="1"/>
</dbReference>
<dbReference type="OrthoDB" id="1060521at2759"/>
<dbReference type="PANTHER" id="PTHR31422">
    <property type="entry name" value="BNAANNG28530D PROTEIN"/>
    <property type="match status" value="1"/>
</dbReference>
<evidence type="ECO:0000313" key="8">
    <source>
        <dbReference type="Proteomes" id="UP000663760"/>
    </source>
</evidence>
<keyword evidence="5" id="KW-0175">Coiled coil</keyword>
<evidence type="ECO:0000259" key="6">
    <source>
        <dbReference type="PROSITE" id="PS51775"/>
    </source>
</evidence>
<gene>
    <name evidence="7" type="ORF">SI8410_04005393</name>
</gene>
<dbReference type="EMBL" id="LR746267">
    <property type="protein sequence ID" value="CAA7394732.1"/>
    <property type="molecule type" value="Genomic_DNA"/>
</dbReference>
<feature type="coiled-coil region" evidence="5">
    <location>
        <begin position="32"/>
        <end position="91"/>
    </location>
</feature>
<organism evidence="7 8">
    <name type="scientific">Spirodela intermedia</name>
    <name type="common">Intermediate duckweed</name>
    <dbReference type="NCBI Taxonomy" id="51605"/>
    <lineage>
        <taxon>Eukaryota</taxon>
        <taxon>Viridiplantae</taxon>
        <taxon>Streptophyta</taxon>
        <taxon>Embryophyta</taxon>
        <taxon>Tracheophyta</taxon>
        <taxon>Spermatophyta</taxon>
        <taxon>Magnoliopsida</taxon>
        <taxon>Liliopsida</taxon>
        <taxon>Araceae</taxon>
        <taxon>Lemnoideae</taxon>
        <taxon>Spirodela</taxon>
    </lineage>
</organism>
<name>A0A7I8KB70_SPIIN</name>
<dbReference type="Pfam" id="PF04576">
    <property type="entry name" value="Zein-binding"/>
    <property type="match status" value="1"/>
</dbReference>